<keyword evidence="4" id="KW-1185">Reference proteome</keyword>
<sequence>MRVRTLLAATVTLSATLVAPIAAQPVARPAPRLGVLAGASIATLSGDPVDEWGNRTGFVAGAALTVPLTSVVSFQPEVLFAQKGAALSEDGFTATFKLDYVEVPLLLRVDMPTTGSAVRPHLFAGPALAFKASCDVEASGQGVSASRPCRDIANEEDEEDLKSFDAGLMLGGALGFDIGRQRLNVGARYTLGLTKLVSADDVRNRAITLYGSLDFPLGR</sequence>
<organism evidence="3 4">
    <name type="scientific">Roseisolibacter agri</name>
    <dbReference type="NCBI Taxonomy" id="2014610"/>
    <lineage>
        <taxon>Bacteria</taxon>
        <taxon>Pseudomonadati</taxon>
        <taxon>Gemmatimonadota</taxon>
        <taxon>Gemmatimonadia</taxon>
        <taxon>Gemmatimonadales</taxon>
        <taxon>Gemmatimonadaceae</taxon>
        <taxon>Roseisolibacter</taxon>
    </lineage>
</organism>
<feature type="chain" id="PRO_5041470570" description="Outer membrane protein beta-barrel domain-containing protein" evidence="1">
    <location>
        <begin position="24"/>
        <end position="219"/>
    </location>
</feature>
<gene>
    <name evidence="3" type="ORF">rosag_09980</name>
</gene>
<dbReference type="InterPro" id="IPR025665">
    <property type="entry name" value="Beta-barrel_OMP_2"/>
</dbReference>
<keyword evidence="1" id="KW-0732">Signal</keyword>
<feature type="signal peptide" evidence="1">
    <location>
        <begin position="1"/>
        <end position="23"/>
    </location>
</feature>
<reference evidence="3" key="1">
    <citation type="submission" date="2022-08" db="EMBL/GenBank/DDBJ databases">
        <title>Draft genome sequencing of Roseisolibacter agri AW1220.</title>
        <authorList>
            <person name="Tobiishi Y."/>
            <person name="Tonouchi A."/>
        </authorList>
    </citation>
    <scope>NUCLEOTIDE SEQUENCE</scope>
    <source>
        <strain evidence="3">AW1220</strain>
    </source>
</reference>
<evidence type="ECO:0000259" key="2">
    <source>
        <dbReference type="Pfam" id="PF13568"/>
    </source>
</evidence>
<dbReference type="EMBL" id="BRXS01000002">
    <property type="protein sequence ID" value="GLC24485.1"/>
    <property type="molecule type" value="Genomic_DNA"/>
</dbReference>
<dbReference type="Pfam" id="PF13568">
    <property type="entry name" value="OMP_b-brl_2"/>
    <property type="match status" value="1"/>
</dbReference>
<evidence type="ECO:0000256" key="1">
    <source>
        <dbReference type="SAM" id="SignalP"/>
    </source>
</evidence>
<accession>A0AA37Q0P7</accession>
<dbReference type="Proteomes" id="UP001161325">
    <property type="component" value="Unassembled WGS sequence"/>
</dbReference>
<dbReference type="RefSeq" id="WP_284348934.1">
    <property type="nucleotide sequence ID" value="NZ_BRXS01000002.1"/>
</dbReference>
<evidence type="ECO:0000313" key="4">
    <source>
        <dbReference type="Proteomes" id="UP001161325"/>
    </source>
</evidence>
<feature type="domain" description="Outer membrane protein beta-barrel" evidence="2">
    <location>
        <begin position="32"/>
        <end position="196"/>
    </location>
</feature>
<protein>
    <recommendedName>
        <fullName evidence="2">Outer membrane protein beta-barrel domain-containing protein</fullName>
    </recommendedName>
</protein>
<comment type="caution">
    <text evidence="3">The sequence shown here is derived from an EMBL/GenBank/DDBJ whole genome shotgun (WGS) entry which is preliminary data.</text>
</comment>
<proteinExistence type="predicted"/>
<evidence type="ECO:0000313" key="3">
    <source>
        <dbReference type="EMBL" id="GLC24485.1"/>
    </source>
</evidence>
<name>A0AA37Q0P7_9BACT</name>
<dbReference type="AlphaFoldDB" id="A0AA37Q0P7"/>